<sequence length="62" mass="7081">MKILGARRYGILDAGYDTTLRGKPDIGLHLRRYSRSGGLEGALHIRPEPQRQPERSVPLRER</sequence>
<feature type="compositionally biased region" description="Basic and acidic residues" evidence="1">
    <location>
        <begin position="43"/>
        <end position="62"/>
    </location>
</feature>
<dbReference type="Proteomes" id="UP000178404">
    <property type="component" value="Unassembled WGS sequence"/>
</dbReference>
<name>A0A1G2TXY1_9BACT</name>
<evidence type="ECO:0000313" key="3">
    <source>
        <dbReference type="Proteomes" id="UP000178404"/>
    </source>
</evidence>
<accession>A0A1G2TXY1</accession>
<comment type="caution">
    <text evidence="2">The sequence shown here is derived from an EMBL/GenBank/DDBJ whole genome shotgun (WGS) entry which is preliminary data.</text>
</comment>
<gene>
    <name evidence="2" type="ORF">A3A90_02145</name>
</gene>
<evidence type="ECO:0000313" key="2">
    <source>
        <dbReference type="EMBL" id="OHB02156.1"/>
    </source>
</evidence>
<dbReference type="EMBL" id="MHWA01000006">
    <property type="protein sequence ID" value="OHB02156.1"/>
    <property type="molecule type" value="Genomic_DNA"/>
</dbReference>
<evidence type="ECO:0000256" key="1">
    <source>
        <dbReference type="SAM" id="MobiDB-lite"/>
    </source>
</evidence>
<protein>
    <submittedName>
        <fullName evidence="2">Uncharacterized protein</fullName>
    </submittedName>
</protein>
<dbReference type="AlphaFoldDB" id="A0A1G2TXY1"/>
<organism evidence="2 3">
    <name type="scientific">Candidatus Zambryskibacteria bacterium RIFCSPLOWO2_01_FULL_35_19</name>
    <dbReference type="NCBI Taxonomy" id="1802757"/>
    <lineage>
        <taxon>Bacteria</taxon>
        <taxon>Candidatus Zambryskiibacteriota</taxon>
    </lineage>
</organism>
<reference evidence="2 3" key="1">
    <citation type="journal article" date="2016" name="Nat. Commun.">
        <title>Thousands of microbial genomes shed light on interconnected biogeochemical processes in an aquifer system.</title>
        <authorList>
            <person name="Anantharaman K."/>
            <person name="Brown C.T."/>
            <person name="Hug L.A."/>
            <person name="Sharon I."/>
            <person name="Castelle C.J."/>
            <person name="Probst A.J."/>
            <person name="Thomas B.C."/>
            <person name="Singh A."/>
            <person name="Wilkins M.J."/>
            <person name="Karaoz U."/>
            <person name="Brodie E.L."/>
            <person name="Williams K.H."/>
            <person name="Hubbard S.S."/>
            <person name="Banfield J.F."/>
        </authorList>
    </citation>
    <scope>NUCLEOTIDE SEQUENCE [LARGE SCALE GENOMIC DNA]</scope>
</reference>
<feature type="region of interest" description="Disordered" evidence="1">
    <location>
        <begin position="40"/>
        <end position="62"/>
    </location>
</feature>
<proteinExistence type="predicted"/>